<name>G8TSF4_SULAD</name>
<reference evidence="2 3" key="2">
    <citation type="journal article" date="2012" name="Stand. Genomic Sci.">
        <title>Complete genome sequence of the moderately thermophilic mineral-sulfide-oxidizing firmicute Sulfobacillus acidophilus type strain (NAL(T)).</title>
        <authorList>
            <person name="Anderson I."/>
            <person name="Chertkov O."/>
            <person name="Chen A."/>
            <person name="Saunders E."/>
            <person name="Lapidus A."/>
            <person name="Nolan M."/>
            <person name="Lucas S."/>
            <person name="Hammon N."/>
            <person name="Deshpande S."/>
            <person name="Cheng J.F."/>
            <person name="Han C."/>
            <person name="Tapia R."/>
            <person name="Goodwin L.A."/>
            <person name="Pitluck S."/>
            <person name="Liolios K."/>
            <person name="Pagani I."/>
            <person name="Ivanova N."/>
            <person name="Mikhailova N."/>
            <person name="Pati A."/>
            <person name="Palaniappan K."/>
            <person name="Land M."/>
            <person name="Pan C."/>
            <person name="Rohde M."/>
            <person name="Pukall R."/>
            <person name="Goker M."/>
            <person name="Detter J.C."/>
            <person name="Woyke T."/>
            <person name="Bristow J."/>
            <person name="Eisen J.A."/>
            <person name="Markowitz V."/>
            <person name="Hugenholtz P."/>
            <person name="Kyrpides N.C."/>
            <person name="Klenk H.P."/>
            <person name="Mavromatis K."/>
        </authorList>
    </citation>
    <scope>NUCLEOTIDE SEQUENCE [LARGE SCALE GENOMIC DNA]</scope>
    <source>
        <strain evidence="3">ATCC 700253 / DSM 10332 / NAL</strain>
    </source>
</reference>
<keyword evidence="3" id="KW-1185">Reference proteome</keyword>
<sequence length="597" mass="68137">MTGFVSLERLLPRLTDEDRATLAARWGLPEASPQAIRERLKDTAWVAATWRNLPPVAQKAIQTWIRRRGVWPAWVSCDTELKAGLWALEEHGWLFVLHDGYYQYPVWPWEFMPLALDSLWDIPWARLKGHSGSRPSPTGEPWTPVWQNIFEILSFCRQEPLLLTTEGRPYRRQAMKLAKRLVVPPAQSHIPEEEWVRLHVWVIERLHFVRFEDDPARLLVDEDRVSRFFDQSPAEIWGALSELVLEPGQTYGPHLLLFSLAQLLPPDETLQLEAAAHWMKSARVFDGPGGDVKTFGHILSLLILLQLIEVTGPNEIRLHDSAYAWSHGLFVPEEAQSVVVQATGELFLPPETPFRDRNTIDRWATLVKSDRMTVYRLDADSIQRAVRQNYPQNQVVEDLHRISRTGVPDNLLVNLHDWYRLAARHRIYEVTVIHSEDAGESRTLETALGAEVVGRLSPTDLIIRADRVKEILKRLKRAGIPVMPDILRPSQPRAAFAGSPEDPVTPYRLQVGGLPTKTGPTPQRQNDELEQRIQLHIQRQTPFEMTFLMPGESQVRRAIVMAVGLKGGVVDVYLAGQQRPHRIPLGQILAVESHYAD</sequence>
<dbReference type="STRING" id="679936.Sulac_3200"/>
<dbReference type="HOGENOM" id="CLU_457019_0_0_9"/>
<proteinExistence type="predicted"/>
<dbReference type="Proteomes" id="UP000005439">
    <property type="component" value="Chromosome"/>
</dbReference>
<accession>G8TSF4</accession>
<gene>
    <name evidence="2" type="ordered locus">Sulac_3200</name>
</gene>
<dbReference type="InterPro" id="IPR032830">
    <property type="entry name" value="XPB/Ssl2_N"/>
</dbReference>
<dbReference type="Pfam" id="PF13625">
    <property type="entry name" value="Helicase_C_3"/>
    <property type="match status" value="1"/>
</dbReference>
<protein>
    <recommendedName>
        <fullName evidence="1">Helicase XPB/Ssl2 N-terminal domain-containing protein</fullName>
    </recommendedName>
</protein>
<organism evidence="2 3">
    <name type="scientific">Sulfobacillus acidophilus (strain ATCC 700253 / DSM 10332 / NAL)</name>
    <dbReference type="NCBI Taxonomy" id="679936"/>
    <lineage>
        <taxon>Bacteria</taxon>
        <taxon>Bacillati</taxon>
        <taxon>Bacillota</taxon>
        <taxon>Clostridia</taxon>
        <taxon>Eubacteriales</taxon>
        <taxon>Clostridiales Family XVII. Incertae Sedis</taxon>
        <taxon>Sulfobacillus</taxon>
    </lineage>
</organism>
<evidence type="ECO:0000313" key="2">
    <source>
        <dbReference type="EMBL" id="AEW06646.1"/>
    </source>
</evidence>
<reference evidence="3" key="1">
    <citation type="submission" date="2011-12" db="EMBL/GenBank/DDBJ databases">
        <title>The complete genome of chromosome of Sulfobacillus acidophilus DSM 10332.</title>
        <authorList>
            <person name="Lucas S."/>
            <person name="Han J."/>
            <person name="Lapidus A."/>
            <person name="Bruce D."/>
            <person name="Goodwin L."/>
            <person name="Pitluck S."/>
            <person name="Peters L."/>
            <person name="Kyrpides N."/>
            <person name="Mavromatis K."/>
            <person name="Ivanova N."/>
            <person name="Mikhailova N."/>
            <person name="Chertkov O."/>
            <person name="Saunders E."/>
            <person name="Detter J.C."/>
            <person name="Tapia R."/>
            <person name="Han C."/>
            <person name="Land M."/>
            <person name="Hauser L."/>
            <person name="Markowitz V."/>
            <person name="Cheng J.-F."/>
            <person name="Hugenholtz P."/>
            <person name="Woyke T."/>
            <person name="Wu D."/>
            <person name="Pukall R."/>
            <person name="Gehrich-Schroeter G."/>
            <person name="Schneider S."/>
            <person name="Klenk H.-P."/>
            <person name="Eisen J.A."/>
        </authorList>
    </citation>
    <scope>NUCLEOTIDE SEQUENCE [LARGE SCALE GENOMIC DNA]</scope>
    <source>
        <strain evidence="3">ATCC 700253 / DSM 10332 / NAL</strain>
    </source>
</reference>
<dbReference type="AlphaFoldDB" id="G8TSF4"/>
<feature type="domain" description="Helicase XPB/Ssl2 N-terminal" evidence="1">
    <location>
        <begin position="338"/>
        <end position="437"/>
    </location>
</feature>
<dbReference type="PATRIC" id="fig|679936.5.peg.3309"/>
<evidence type="ECO:0000313" key="3">
    <source>
        <dbReference type="Proteomes" id="UP000005439"/>
    </source>
</evidence>
<dbReference type="EMBL" id="CP003179">
    <property type="protein sequence ID" value="AEW06646.1"/>
    <property type="molecule type" value="Genomic_DNA"/>
</dbReference>
<evidence type="ECO:0000259" key="1">
    <source>
        <dbReference type="Pfam" id="PF13625"/>
    </source>
</evidence>
<dbReference type="KEGG" id="sap:Sulac_3200"/>